<feature type="binding site" evidence="3">
    <location>
        <position position="8"/>
    </location>
    <ligand>
        <name>a divalent metal cation</name>
        <dbReference type="ChEBI" id="CHEBI:60240"/>
        <label>1</label>
    </ligand>
</feature>
<dbReference type="HOGENOM" id="CLU_031506_4_0_9"/>
<keyword evidence="1 3" id="KW-0479">Metal-binding</keyword>
<dbReference type="KEGG" id="tep:TepRe1_0073"/>
<feature type="binding site" evidence="3">
    <location>
        <position position="6"/>
    </location>
    <ligand>
        <name>a divalent metal cation</name>
        <dbReference type="ChEBI" id="CHEBI:60240"/>
        <label>1</label>
    </ligand>
</feature>
<dbReference type="InterPro" id="IPR001130">
    <property type="entry name" value="TatD-like"/>
</dbReference>
<sequence length="253" mass="28599">MFVDVHAHLDDEAFDGDRQEVLAKIKEAGIIVVNAGSDIASSRFSVKLAQEYDFIYACVGVHPHEAQKVEQNYINELEELAGNPKVIGIGEIGLDYYYDISERNIQQRVFEEQIELAKSLNLPIVVHNREAHKDTAEILKKTLPAKGLMHCYSGSLEMAQEFIQLGFYFSFGGVITFKNAKKPKEVASKLPLDRILLETDCPYLSPEPYRGKRNDPTRIPIIAGQMANLREISVEEVRAATYSNFNRLFNLPH</sequence>
<dbReference type="GO" id="GO:0046872">
    <property type="term" value="F:metal ion binding"/>
    <property type="evidence" value="ECO:0007669"/>
    <property type="project" value="UniProtKB-KW"/>
</dbReference>
<dbReference type="InterPro" id="IPR032466">
    <property type="entry name" value="Metal_Hydrolase"/>
</dbReference>
<dbReference type="NCBIfam" id="TIGR00010">
    <property type="entry name" value="YchF/TatD family DNA exonuclease"/>
    <property type="match status" value="1"/>
</dbReference>
<evidence type="ECO:0000256" key="3">
    <source>
        <dbReference type="PIRSR" id="PIRSR005902-1"/>
    </source>
</evidence>
<dbReference type="AlphaFoldDB" id="F4LRM2"/>
<feature type="binding site" evidence="3">
    <location>
        <position position="127"/>
    </location>
    <ligand>
        <name>a divalent metal cation</name>
        <dbReference type="ChEBI" id="CHEBI:60240"/>
        <label>2</label>
    </ligand>
</feature>
<dbReference type="PANTHER" id="PTHR46124">
    <property type="entry name" value="D-AMINOACYL-TRNA DEACYLASE"/>
    <property type="match status" value="1"/>
</dbReference>
<dbReference type="FunFam" id="3.20.20.140:FF:000005">
    <property type="entry name" value="TatD family hydrolase"/>
    <property type="match status" value="1"/>
</dbReference>
<gene>
    <name evidence="4" type="primary">yabD</name>
    <name evidence="4" type="ordered locus">TEPIRE1_0076</name>
</gene>
<dbReference type="GO" id="GO:0004536">
    <property type="term" value="F:DNA nuclease activity"/>
    <property type="evidence" value="ECO:0007669"/>
    <property type="project" value="InterPro"/>
</dbReference>
<evidence type="ECO:0000256" key="2">
    <source>
        <dbReference type="ARBA" id="ARBA00022801"/>
    </source>
</evidence>
<dbReference type="PANTHER" id="PTHR46124:SF2">
    <property type="entry name" value="D-AMINOACYL-TRNA DEACYLASE"/>
    <property type="match status" value="1"/>
</dbReference>
<dbReference type="OrthoDB" id="9810005at2"/>
<protein>
    <submittedName>
        <fullName evidence="4">Uncharacterized deoxyribonuclease YabD</fullName>
        <ecNumber evidence="4">3.1.21.-</ecNumber>
    </submittedName>
</protein>
<dbReference type="Proteomes" id="UP000010802">
    <property type="component" value="Chromosome"/>
</dbReference>
<feature type="binding site" evidence="3">
    <location>
        <position position="150"/>
    </location>
    <ligand>
        <name>a divalent metal cation</name>
        <dbReference type="ChEBI" id="CHEBI:60240"/>
        <label>2</label>
    </ligand>
</feature>
<dbReference type="KEGG" id="tae:TepiRe1_0076"/>
<evidence type="ECO:0000313" key="5">
    <source>
        <dbReference type="Proteomes" id="UP000010802"/>
    </source>
</evidence>
<dbReference type="SUPFAM" id="SSF51556">
    <property type="entry name" value="Metallo-dependent hydrolases"/>
    <property type="match status" value="1"/>
</dbReference>
<dbReference type="PROSITE" id="PS01091">
    <property type="entry name" value="TATD_3"/>
    <property type="match status" value="1"/>
</dbReference>
<organism evidence="4 5">
    <name type="scientific">Tepidanaerobacter acetatoxydans (strain DSM 21804 / JCM 16047 / Re1)</name>
    <dbReference type="NCBI Taxonomy" id="1209989"/>
    <lineage>
        <taxon>Bacteria</taxon>
        <taxon>Bacillati</taxon>
        <taxon>Bacillota</taxon>
        <taxon>Clostridia</taxon>
        <taxon>Thermosediminibacterales</taxon>
        <taxon>Tepidanaerobacteraceae</taxon>
        <taxon>Tepidanaerobacter</taxon>
    </lineage>
</organism>
<dbReference type="STRING" id="1209989.TepRe1_0073"/>
<dbReference type="Pfam" id="PF01026">
    <property type="entry name" value="TatD_DNase"/>
    <property type="match status" value="1"/>
</dbReference>
<proteinExistence type="predicted"/>
<keyword evidence="5" id="KW-1185">Reference proteome</keyword>
<dbReference type="GO" id="GO:0016788">
    <property type="term" value="F:hydrolase activity, acting on ester bonds"/>
    <property type="evidence" value="ECO:0007669"/>
    <property type="project" value="InterPro"/>
</dbReference>
<dbReference type="CDD" id="cd01310">
    <property type="entry name" value="TatD_DNAse"/>
    <property type="match status" value="1"/>
</dbReference>
<dbReference type="RefSeq" id="WP_013777209.1">
    <property type="nucleotide sequence ID" value="NC_015519.1"/>
</dbReference>
<dbReference type="Gene3D" id="3.20.20.140">
    <property type="entry name" value="Metal-dependent hydrolases"/>
    <property type="match status" value="1"/>
</dbReference>
<name>F4LRM2_TEPAE</name>
<evidence type="ECO:0000256" key="1">
    <source>
        <dbReference type="ARBA" id="ARBA00022723"/>
    </source>
</evidence>
<accession>F4LRM2</accession>
<reference evidence="5" key="1">
    <citation type="journal article" date="2013" name="Genome Announc.">
        <title>First genome sequence of a syntrophic acetate-oxidizing bacterium, Tepidanaerobacter acetatoxydans strain Re1.</title>
        <authorList>
            <person name="Manzoor S."/>
            <person name="Bongcam-Rudloff E."/>
            <person name="Schnurer A."/>
            <person name="Muller B."/>
        </authorList>
    </citation>
    <scope>NUCLEOTIDE SEQUENCE [LARGE SCALE GENOMIC DNA]</scope>
    <source>
        <strain evidence="5">Re1</strain>
    </source>
</reference>
<dbReference type="eggNOG" id="COG0084">
    <property type="taxonomic scope" value="Bacteria"/>
</dbReference>
<dbReference type="InterPro" id="IPR018228">
    <property type="entry name" value="DNase_TatD-rel_CS"/>
</dbReference>
<dbReference type="EMBL" id="HF563609">
    <property type="protein sequence ID" value="CDI40277.1"/>
    <property type="molecule type" value="Genomic_DNA"/>
</dbReference>
<keyword evidence="2 4" id="KW-0378">Hydrolase</keyword>
<dbReference type="GO" id="GO:0005829">
    <property type="term" value="C:cytosol"/>
    <property type="evidence" value="ECO:0007669"/>
    <property type="project" value="TreeGrafter"/>
</dbReference>
<feature type="binding site" evidence="3">
    <location>
        <position position="91"/>
    </location>
    <ligand>
        <name>a divalent metal cation</name>
        <dbReference type="ChEBI" id="CHEBI:60240"/>
        <label>1</label>
    </ligand>
</feature>
<dbReference type="EC" id="3.1.21.-" evidence="4"/>
<feature type="binding site" evidence="3">
    <location>
        <position position="200"/>
    </location>
    <ligand>
        <name>a divalent metal cation</name>
        <dbReference type="ChEBI" id="CHEBI:60240"/>
        <label>1</label>
    </ligand>
</feature>
<evidence type="ECO:0000313" key="4">
    <source>
        <dbReference type="EMBL" id="CDI40277.1"/>
    </source>
</evidence>
<dbReference type="InterPro" id="IPR015991">
    <property type="entry name" value="TatD/YcfH-like"/>
</dbReference>
<dbReference type="PIRSF" id="PIRSF005902">
    <property type="entry name" value="DNase_TatD"/>
    <property type="match status" value="1"/>
</dbReference>